<feature type="region of interest" description="Disordered" evidence="1">
    <location>
        <begin position="66"/>
        <end position="88"/>
    </location>
</feature>
<proteinExistence type="predicted"/>
<sequence>MEKMMTQIDLLMKHVMGCVSKAVNVVGTNSCVNPDDTQFEGMCNEEVQFLSNLARIPIRAIQDRDGDKDLYVPPHERLNPKEPRTDPKRFRTEDMLTHILNKVEG</sequence>
<evidence type="ECO:0000313" key="3">
    <source>
        <dbReference type="Proteomes" id="UP001234989"/>
    </source>
</evidence>
<evidence type="ECO:0000313" key="2">
    <source>
        <dbReference type="EMBL" id="WMV18901.1"/>
    </source>
</evidence>
<dbReference type="AlphaFoldDB" id="A0AAF0Q8M0"/>
<dbReference type="EMBL" id="CP133614">
    <property type="protein sequence ID" value="WMV18901.1"/>
    <property type="molecule type" value="Genomic_DNA"/>
</dbReference>
<reference evidence="2" key="1">
    <citation type="submission" date="2023-08" db="EMBL/GenBank/DDBJ databases">
        <title>A de novo genome assembly of Solanum verrucosum Schlechtendal, a Mexican diploid species geographically isolated from the other diploid A-genome species in potato relatives.</title>
        <authorList>
            <person name="Hosaka K."/>
        </authorList>
    </citation>
    <scope>NUCLEOTIDE SEQUENCE</scope>
    <source>
        <tissue evidence="2">Young leaves</tissue>
    </source>
</reference>
<accession>A0AAF0Q8M0</accession>
<dbReference type="Proteomes" id="UP001234989">
    <property type="component" value="Chromosome 3"/>
</dbReference>
<organism evidence="2 3">
    <name type="scientific">Solanum verrucosum</name>
    <dbReference type="NCBI Taxonomy" id="315347"/>
    <lineage>
        <taxon>Eukaryota</taxon>
        <taxon>Viridiplantae</taxon>
        <taxon>Streptophyta</taxon>
        <taxon>Embryophyta</taxon>
        <taxon>Tracheophyta</taxon>
        <taxon>Spermatophyta</taxon>
        <taxon>Magnoliopsida</taxon>
        <taxon>eudicotyledons</taxon>
        <taxon>Gunneridae</taxon>
        <taxon>Pentapetalae</taxon>
        <taxon>asterids</taxon>
        <taxon>lamiids</taxon>
        <taxon>Solanales</taxon>
        <taxon>Solanaceae</taxon>
        <taxon>Solanoideae</taxon>
        <taxon>Solaneae</taxon>
        <taxon>Solanum</taxon>
    </lineage>
</organism>
<keyword evidence="3" id="KW-1185">Reference proteome</keyword>
<evidence type="ECO:0000256" key="1">
    <source>
        <dbReference type="SAM" id="MobiDB-lite"/>
    </source>
</evidence>
<gene>
    <name evidence="2" type="ORF">MTR67_012286</name>
</gene>
<name>A0AAF0Q8M0_SOLVR</name>
<protein>
    <submittedName>
        <fullName evidence="2">Uncharacterized protein</fullName>
    </submittedName>
</protein>